<organism evidence="2 3">
    <name type="scientific">Ditylenchus dipsaci</name>
    <dbReference type="NCBI Taxonomy" id="166011"/>
    <lineage>
        <taxon>Eukaryota</taxon>
        <taxon>Metazoa</taxon>
        <taxon>Ecdysozoa</taxon>
        <taxon>Nematoda</taxon>
        <taxon>Chromadorea</taxon>
        <taxon>Rhabditida</taxon>
        <taxon>Tylenchina</taxon>
        <taxon>Tylenchomorpha</taxon>
        <taxon>Sphaerularioidea</taxon>
        <taxon>Anguinidae</taxon>
        <taxon>Anguininae</taxon>
        <taxon>Ditylenchus</taxon>
    </lineage>
</organism>
<feature type="compositionally biased region" description="Polar residues" evidence="1">
    <location>
        <begin position="377"/>
        <end position="390"/>
    </location>
</feature>
<dbReference type="WBParaSite" id="jg20044">
    <property type="protein sequence ID" value="jg20044"/>
    <property type="gene ID" value="jg20044"/>
</dbReference>
<feature type="compositionally biased region" description="Low complexity" evidence="1">
    <location>
        <begin position="391"/>
        <end position="416"/>
    </location>
</feature>
<feature type="compositionally biased region" description="Polar residues" evidence="1">
    <location>
        <begin position="108"/>
        <end position="130"/>
    </location>
</feature>
<sequence length="590" mass="63676">MTIYLTDFEENNESDEHSLGSCSAEVAAINASEKQKKKVRDAPADIVKPAKTQTLNKKTAPVKAIPQPKMTSATICHISTNGNVTDSIYELQKVPSQEQLRMRYSQERAASQDYQSLGSTHSQEGLKPTSSAFLSTNSLHRGGAFVNYPQRGSIQSLPDAALLTVNQPPPMRVGRVAPNDHALAIDLLVAELELNTDAPSVSDKRRSFPTTQGEVSIGSARRDSNQQANQSKLGVAKISVQRSSNSPAKMPQMGQSSTLGRGASLQQDKRSQKTLWTKWRKCCEMLQQPQQPQPALSPRKYSNPRANLGVDHQPGKTEPKQGGGHSAHVREIWQFQWSQQKVKTEDMKLRVCKASSKASGKNSALFECQPPLVPASIVNSKPGSSGNKQPANSANSSQNSGYYSASSLAGGSSSTLRRSRGDSVFNGKNNNSTSSRAPSIDVDDDGFYDNILTENRFSGVISEMDDTSLCSQNLPPSQKSAGARIGQLIRRIGGSSLSKPPVQSAASLVSLNKVANDTPMHPRPHAGLMKSNSLSNEPWRIHAMGKEASSAAESKSMGIGDRLKQSIFGVPKSGFRLNEDNGLIVVDLEN</sequence>
<reference evidence="3" key="1">
    <citation type="submission" date="2022-11" db="UniProtKB">
        <authorList>
            <consortium name="WormBaseParasite"/>
        </authorList>
    </citation>
    <scope>IDENTIFICATION</scope>
</reference>
<keyword evidence="2" id="KW-1185">Reference proteome</keyword>
<evidence type="ECO:0000313" key="3">
    <source>
        <dbReference type="WBParaSite" id="jg20044"/>
    </source>
</evidence>
<evidence type="ECO:0000256" key="1">
    <source>
        <dbReference type="SAM" id="MobiDB-lite"/>
    </source>
</evidence>
<feature type="region of interest" description="Disordered" evidence="1">
    <location>
        <begin position="198"/>
        <end position="271"/>
    </location>
</feature>
<evidence type="ECO:0000313" key="2">
    <source>
        <dbReference type="Proteomes" id="UP000887574"/>
    </source>
</evidence>
<protein>
    <submittedName>
        <fullName evidence="3">Uncharacterized protein</fullName>
    </submittedName>
</protein>
<feature type="compositionally biased region" description="Polar residues" evidence="1">
    <location>
        <begin position="426"/>
        <end position="437"/>
    </location>
</feature>
<dbReference type="AlphaFoldDB" id="A0A915DHW9"/>
<feature type="region of interest" description="Disordered" evidence="1">
    <location>
        <begin position="287"/>
        <end position="327"/>
    </location>
</feature>
<feature type="region of interest" description="Disordered" evidence="1">
    <location>
        <begin position="377"/>
        <end position="444"/>
    </location>
</feature>
<accession>A0A915DHW9</accession>
<name>A0A915DHW9_9BILA</name>
<feature type="region of interest" description="Disordered" evidence="1">
    <location>
        <begin position="106"/>
        <end position="130"/>
    </location>
</feature>
<proteinExistence type="predicted"/>
<dbReference type="Proteomes" id="UP000887574">
    <property type="component" value="Unplaced"/>
</dbReference>
<feature type="compositionally biased region" description="Polar residues" evidence="1">
    <location>
        <begin position="240"/>
        <end position="259"/>
    </location>
</feature>